<dbReference type="PANTHER" id="PTHR34216:SF3">
    <property type="entry name" value="POLY-BETA-1,6-N-ACETYL-D-GLUCOSAMINE N-DEACETYLASE"/>
    <property type="match status" value="1"/>
</dbReference>
<evidence type="ECO:0000256" key="3">
    <source>
        <dbReference type="SAM" id="Phobius"/>
    </source>
</evidence>
<evidence type="ECO:0000313" key="5">
    <source>
        <dbReference type="EMBL" id="OUO56920.1"/>
    </source>
</evidence>
<accession>A0A1Y4DKU4</accession>
<feature type="domain" description="NodB homology" evidence="4">
    <location>
        <begin position="111"/>
        <end position="278"/>
    </location>
</feature>
<keyword evidence="3" id="KW-1133">Transmembrane helix</keyword>
<feature type="transmembrane region" description="Helical" evidence="3">
    <location>
        <begin position="16"/>
        <end position="33"/>
    </location>
</feature>
<dbReference type="InterPro" id="IPR051398">
    <property type="entry name" value="Polysacch_Deacetylase"/>
</dbReference>
<dbReference type="PROSITE" id="PS51677">
    <property type="entry name" value="NODB"/>
    <property type="match status" value="1"/>
</dbReference>
<evidence type="ECO:0000256" key="2">
    <source>
        <dbReference type="ARBA" id="ARBA00022729"/>
    </source>
</evidence>
<evidence type="ECO:0000256" key="1">
    <source>
        <dbReference type="ARBA" id="ARBA00004613"/>
    </source>
</evidence>
<dbReference type="PANTHER" id="PTHR34216">
    <property type="match status" value="1"/>
</dbReference>
<dbReference type="GO" id="GO:0005975">
    <property type="term" value="P:carbohydrate metabolic process"/>
    <property type="evidence" value="ECO:0007669"/>
    <property type="project" value="InterPro"/>
</dbReference>
<organism evidence="5 6">
    <name type="scientific">Candidatus Avelusimicrobium gallicola</name>
    <dbReference type="NCBI Taxonomy" id="2562704"/>
    <lineage>
        <taxon>Bacteria</taxon>
        <taxon>Pseudomonadati</taxon>
        <taxon>Elusimicrobiota</taxon>
        <taxon>Elusimicrobia</taxon>
        <taxon>Elusimicrobiales</taxon>
        <taxon>Elusimicrobiaceae</taxon>
        <taxon>Candidatus Avelusimicrobium</taxon>
    </lineage>
</organism>
<keyword evidence="3" id="KW-0472">Membrane</keyword>
<dbReference type="InterPro" id="IPR011330">
    <property type="entry name" value="Glyco_hydro/deAcase_b/a-brl"/>
</dbReference>
<comment type="subcellular location">
    <subcellularLocation>
        <location evidence="1">Secreted</location>
    </subcellularLocation>
</comment>
<dbReference type="EMBL" id="NFJD01000002">
    <property type="protein sequence ID" value="OUO56920.1"/>
    <property type="molecule type" value="Genomic_DNA"/>
</dbReference>
<dbReference type="Pfam" id="PF01522">
    <property type="entry name" value="Polysacc_deac_1"/>
    <property type="match status" value="1"/>
</dbReference>
<sequence>MGEIRQAVANSGAKRKMTFCWIALLVLVIYLFWRFPNLRKTWYLPKRKGFVAFMYHHVGVLQDPQAEQYPFTMRPDMLERQILFLKANGYTPLSLEDLQNATRAGKSSVSKPVMLTFDDGYRDNYENLFPLLKKYNLPALIFLITDRIGSPEYLTWEQIYEMQQSGLVSFGSHSCSHRRLRSLSDEEIVQELTCSKQILEEKLGREITAFCYPYGAGGFDKRVRPQVFKAGYLFDFSTKKGINPWPWKGKSTLRRAFPRGGETMFDYYLQLTRGQSKL</sequence>
<keyword evidence="6" id="KW-1185">Reference proteome</keyword>
<dbReference type="InterPro" id="IPR002509">
    <property type="entry name" value="NODB_dom"/>
</dbReference>
<dbReference type="Proteomes" id="UP000196368">
    <property type="component" value="Unassembled WGS sequence"/>
</dbReference>
<name>A0A1Y4DKU4_9BACT</name>
<dbReference type="GO" id="GO:0005576">
    <property type="term" value="C:extracellular region"/>
    <property type="evidence" value="ECO:0007669"/>
    <property type="project" value="UniProtKB-SubCell"/>
</dbReference>
<proteinExistence type="predicted"/>
<dbReference type="Gene3D" id="3.20.20.370">
    <property type="entry name" value="Glycoside hydrolase/deacetylase"/>
    <property type="match status" value="1"/>
</dbReference>
<gene>
    <name evidence="5" type="ORF">B5F75_03495</name>
</gene>
<dbReference type="GO" id="GO:0016810">
    <property type="term" value="F:hydrolase activity, acting on carbon-nitrogen (but not peptide) bonds"/>
    <property type="evidence" value="ECO:0007669"/>
    <property type="project" value="InterPro"/>
</dbReference>
<reference evidence="6" key="1">
    <citation type="submission" date="2017-04" db="EMBL/GenBank/DDBJ databases">
        <title>Function of individual gut microbiota members based on whole genome sequencing of pure cultures obtained from chicken caecum.</title>
        <authorList>
            <person name="Medvecky M."/>
            <person name="Cejkova D."/>
            <person name="Polansky O."/>
            <person name="Karasova D."/>
            <person name="Kubasova T."/>
            <person name="Cizek A."/>
            <person name="Rychlik I."/>
        </authorList>
    </citation>
    <scope>NUCLEOTIDE SEQUENCE [LARGE SCALE GENOMIC DNA]</scope>
    <source>
        <strain evidence="6">An273</strain>
    </source>
</reference>
<dbReference type="SUPFAM" id="SSF88713">
    <property type="entry name" value="Glycoside hydrolase/deacetylase"/>
    <property type="match status" value="1"/>
</dbReference>
<evidence type="ECO:0000313" key="6">
    <source>
        <dbReference type="Proteomes" id="UP000196368"/>
    </source>
</evidence>
<comment type="caution">
    <text evidence="5">The sequence shown here is derived from an EMBL/GenBank/DDBJ whole genome shotgun (WGS) entry which is preliminary data.</text>
</comment>
<protein>
    <recommendedName>
        <fullName evidence="4">NodB homology domain-containing protein</fullName>
    </recommendedName>
</protein>
<evidence type="ECO:0000259" key="4">
    <source>
        <dbReference type="PROSITE" id="PS51677"/>
    </source>
</evidence>
<keyword evidence="2" id="KW-0732">Signal</keyword>
<dbReference type="AlphaFoldDB" id="A0A1Y4DKU4"/>
<keyword evidence="3" id="KW-0812">Transmembrane</keyword>
<dbReference type="CDD" id="cd10918">
    <property type="entry name" value="CE4_NodB_like_5s_6s"/>
    <property type="match status" value="1"/>
</dbReference>